<dbReference type="OrthoDB" id="369177at2759"/>
<dbReference type="RefSeq" id="XP_028531553.1">
    <property type="nucleotide sequence ID" value="XM_028680014.1"/>
</dbReference>
<reference evidence="1 2" key="1">
    <citation type="submission" date="2015-04" db="EMBL/GenBank/DDBJ databases">
        <authorList>
            <consortium name="Pathogen Informatics"/>
        </authorList>
    </citation>
    <scope>NUCLEOTIDE SEQUENCE [LARGE SCALE GENOMIC DNA]</scope>
    <source>
        <strain evidence="1 2">SGS1</strain>
    </source>
</reference>
<dbReference type="EMBL" id="LN835298">
    <property type="protein sequence ID" value="CRG98543.1"/>
    <property type="molecule type" value="Genomic_DNA"/>
</dbReference>
<organism evidence="1 2">
    <name type="scientific">Plasmodium relictum</name>
    <dbReference type="NCBI Taxonomy" id="85471"/>
    <lineage>
        <taxon>Eukaryota</taxon>
        <taxon>Sar</taxon>
        <taxon>Alveolata</taxon>
        <taxon>Apicomplexa</taxon>
        <taxon>Aconoidasida</taxon>
        <taxon>Haemosporida</taxon>
        <taxon>Plasmodiidae</taxon>
        <taxon>Plasmodium</taxon>
        <taxon>Plasmodium (Haemamoeba)</taxon>
    </lineage>
</organism>
<accession>A0A1J1H0Q3</accession>
<evidence type="ECO:0000313" key="1">
    <source>
        <dbReference type="EMBL" id="CRG98543.1"/>
    </source>
</evidence>
<dbReference type="KEGG" id="prel:PRELSG_0302800"/>
<gene>
    <name evidence="1" type="ORF">PRELSG_0302800</name>
</gene>
<dbReference type="GeneID" id="39734636"/>
<keyword evidence="2" id="KW-1185">Reference proteome</keyword>
<proteinExistence type="predicted"/>
<name>A0A1J1H0Q3_PLARL</name>
<evidence type="ECO:0000313" key="2">
    <source>
        <dbReference type="Proteomes" id="UP000220158"/>
    </source>
</evidence>
<sequence length="221" mass="26933">MNEENIKEKLKISINHLNKRKLKFDIKNFPIEKTVYEIFNIFSKNLKNKLKETLLELKKRKRNCDICSQNLDTCYPSLLYDIDINNTTFYFIKIEIYCIKCYNIKNFSIFSNKLYKSINSSSFLNFSHIYEHYYNVNNLEIEQKYILENDINNYFIISILAKNLRWKCSTSHKTFEEFLEYSLNDYKQKQNTNNTRMLKKKKRETLKIIPNNRKKKKLNYK</sequence>
<dbReference type="Proteomes" id="UP000220158">
    <property type="component" value="Chromosome 3"/>
</dbReference>
<dbReference type="VEuPathDB" id="PlasmoDB:PRELSG_0302800"/>
<protein>
    <submittedName>
        <fullName evidence="1">Uncharacterized protein</fullName>
    </submittedName>
</protein>
<dbReference type="AlphaFoldDB" id="A0A1J1H0Q3"/>